<dbReference type="InterPro" id="IPR029066">
    <property type="entry name" value="PLP-binding_barrel"/>
</dbReference>
<dbReference type="Gene3D" id="3.20.20.10">
    <property type="entry name" value="Alanine racemase"/>
    <property type="match status" value="1"/>
</dbReference>
<evidence type="ECO:0000256" key="2">
    <source>
        <dbReference type="HAMAP-Rule" id="MF_02087"/>
    </source>
</evidence>
<comment type="caution">
    <text evidence="6">The sequence shown here is derived from an EMBL/GenBank/DDBJ whole genome shotgun (WGS) entry which is preliminary data.</text>
</comment>
<dbReference type="GO" id="GO:0030170">
    <property type="term" value="F:pyridoxal phosphate binding"/>
    <property type="evidence" value="ECO:0007669"/>
    <property type="project" value="UniProtKB-UniRule"/>
</dbReference>
<evidence type="ECO:0000313" key="6">
    <source>
        <dbReference type="EMBL" id="NEV67125.1"/>
    </source>
</evidence>
<feature type="modified residue" description="N6-(pyridoxal phosphate)lysine" evidence="2 3">
    <location>
        <position position="32"/>
    </location>
</feature>
<evidence type="ECO:0000256" key="3">
    <source>
        <dbReference type="PIRSR" id="PIRSR004848-1"/>
    </source>
</evidence>
<dbReference type="SUPFAM" id="SSF51419">
    <property type="entry name" value="PLP-binding barrel"/>
    <property type="match status" value="1"/>
</dbReference>
<proteinExistence type="inferred from homology"/>
<reference evidence="6" key="2">
    <citation type="journal article" date="2015" name="Genome Announc.">
        <title>Draft Genome Sequence of Filamentous Marine Cyanobacterium Lyngbya confervoides Strain BDU141951.</title>
        <authorList>
            <person name="Chandrababunaidu M.M."/>
            <person name="Sen D."/>
            <person name="Tripathy S."/>
        </authorList>
    </citation>
    <scope>NUCLEOTIDE SEQUENCE</scope>
    <source>
        <strain evidence="6">BDU141951</strain>
    </source>
</reference>
<reference evidence="6" key="3">
    <citation type="submission" date="2020-02" db="EMBL/GenBank/DDBJ databases">
        <authorList>
            <person name="Sarangi A.N."/>
            <person name="Ghosh S."/>
            <person name="Mukherjee M."/>
            <person name="Tripathy S."/>
        </authorList>
    </citation>
    <scope>NUCLEOTIDE SEQUENCE</scope>
    <source>
        <strain evidence="6">BDU141951</strain>
    </source>
</reference>
<dbReference type="InterPro" id="IPR001608">
    <property type="entry name" value="Ala_racemase_N"/>
</dbReference>
<organism evidence="6">
    <name type="scientific">Lyngbya confervoides BDU141951</name>
    <dbReference type="NCBI Taxonomy" id="1574623"/>
    <lineage>
        <taxon>Bacteria</taxon>
        <taxon>Bacillati</taxon>
        <taxon>Cyanobacteriota</taxon>
        <taxon>Cyanophyceae</taxon>
        <taxon>Oscillatoriophycideae</taxon>
        <taxon>Oscillatoriales</taxon>
        <taxon>Microcoleaceae</taxon>
        <taxon>Lyngbya</taxon>
    </lineage>
</organism>
<evidence type="ECO:0000256" key="1">
    <source>
        <dbReference type="ARBA" id="ARBA00022898"/>
    </source>
</evidence>
<dbReference type="FunFam" id="3.20.20.10:FF:000018">
    <property type="entry name" value="Pyridoxal phosphate homeostasis protein"/>
    <property type="match status" value="1"/>
</dbReference>
<dbReference type="PANTHER" id="PTHR10146:SF14">
    <property type="entry name" value="PYRIDOXAL PHOSPHATE HOMEOSTASIS PROTEIN"/>
    <property type="match status" value="1"/>
</dbReference>
<comment type="similarity">
    <text evidence="2 4">Belongs to the pyridoxal phosphate-binding protein YggS/PROSC family.</text>
</comment>
<comment type="function">
    <text evidence="2">Pyridoxal 5'-phosphate (PLP)-binding protein, which is involved in PLP homeostasis.</text>
</comment>
<dbReference type="NCBIfam" id="TIGR00044">
    <property type="entry name" value="YggS family pyridoxal phosphate-dependent enzyme"/>
    <property type="match status" value="1"/>
</dbReference>
<gene>
    <name evidence="6" type="ORF">QQ91_008335</name>
</gene>
<feature type="domain" description="Alanine racemase N-terminal" evidence="5">
    <location>
        <begin position="8"/>
        <end position="227"/>
    </location>
</feature>
<evidence type="ECO:0000259" key="5">
    <source>
        <dbReference type="Pfam" id="PF01168"/>
    </source>
</evidence>
<sequence>MTASPSTNSIADRITIITRDLPPQVRLIGVSKRQPASAVRAAYQANLRDFGESMVQEAIAKQAELTDLDDITWHLIGHLQSNKARKALEHFDWIHSIDSLKIATRLDKIAGEIGRSPYCCLQVKMVPDPAKFGFSLEELWAALPELNQLRHLNIVGVMTIPPLESSMAEVEAIFERAKILANQINQQGFDQLHLSELSMGMSGDYPVAIAAGSTMIRLGTTLFGDRPA</sequence>
<dbReference type="EMBL" id="JTHE02000003">
    <property type="protein sequence ID" value="NEV67125.1"/>
    <property type="molecule type" value="Genomic_DNA"/>
</dbReference>
<dbReference type="HAMAP" id="MF_02087">
    <property type="entry name" value="PLP_homeostasis"/>
    <property type="match status" value="1"/>
</dbReference>
<name>A0A0C1UNZ5_9CYAN</name>
<accession>A0A0C1UNZ5</accession>
<protein>
    <recommendedName>
        <fullName evidence="2">Pyridoxal phosphate homeostasis protein</fullName>
        <shortName evidence="2">PLP homeostasis protein</shortName>
    </recommendedName>
</protein>
<keyword evidence="1 2" id="KW-0663">Pyridoxal phosphate</keyword>
<evidence type="ECO:0000256" key="4">
    <source>
        <dbReference type="RuleBase" id="RU004514"/>
    </source>
</evidence>
<dbReference type="PANTHER" id="PTHR10146">
    <property type="entry name" value="PROLINE SYNTHETASE CO-TRANSCRIBED BACTERIAL HOMOLOG PROTEIN"/>
    <property type="match status" value="1"/>
</dbReference>
<dbReference type="CDD" id="cd00635">
    <property type="entry name" value="PLPDE_III_YBL036c_like"/>
    <property type="match status" value="1"/>
</dbReference>
<dbReference type="PIRSF" id="PIRSF004848">
    <property type="entry name" value="YBL036c_PLPDEIII"/>
    <property type="match status" value="1"/>
</dbReference>
<dbReference type="AlphaFoldDB" id="A0A0C1UNZ5"/>
<comment type="cofactor">
    <cofactor evidence="3">
        <name>pyridoxal 5'-phosphate</name>
        <dbReference type="ChEBI" id="CHEBI:597326"/>
    </cofactor>
</comment>
<reference evidence="6" key="1">
    <citation type="submission" date="2014-11" db="EMBL/GenBank/DDBJ databases">
        <authorList>
            <person name="Malar M.C."/>
            <person name="Sen D."/>
            <person name="Tripathy S."/>
        </authorList>
    </citation>
    <scope>NUCLEOTIDE SEQUENCE</scope>
    <source>
        <strain evidence="6">BDU141951</strain>
    </source>
</reference>
<dbReference type="InterPro" id="IPR011078">
    <property type="entry name" value="PyrdxlP_homeostasis"/>
</dbReference>
<dbReference type="Pfam" id="PF01168">
    <property type="entry name" value="Ala_racemase_N"/>
    <property type="match status" value="1"/>
</dbReference>